<evidence type="ECO:0000256" key="2">
    <source>
        <dbReference type="ARBA" id="ARBA00022553"/>
    </source>
</evidence>
<dbReference type="OrthoDB" id="28829at2759"/>
<organism evidence="6 7">
    <name type="scientific">Anabas testudineus</name>
    <name type="common">Climbing perch</name>
    <name type="synonym">Anthias testudineus</name>
    <dbReference type="NCBI Taxonomy" id="64144"/>
    <lineage>
        <taxon>Eukaryota</taxon>
        <taxon>Metazoa</taxon>
        <taxon>Chordata</taxon>
        <taxon>Craniata</taxon>
        <taxon>Vertebrata</taxon>
        <taxon>Euteleostomi</taxon>
        <taxon>Actinopterygii</taxon>
        <taxon>Neopterygii</taxon>
        <taxon>Teleostei</taxon>
        <taxon>Neoteleostei</taxon>
        <taxon>Acanthomorphata</taxon>
        <taxon>Anabantaria</taxon>
        <taxon>Anabantiformes</taxon>
        <taxon>Anabantoidei</taxon>
        <taxon>Anabantidae</taxon>
        <taxon>Anabas</taxon>
    </lineage>
</organism>
<reference evidence="6" key="3">
    <citation type="submission" date="2025-09" db="UniProtKB">
        <authorList>
            <consortium name="Ensembl"/>
        </authorList>
    </citation>
    <scope>IDENTIFICATION</scope>
</reference>
<evidence type="ECO:0000313" key="6">
    <source>
        <dbReference type="Ensembl" id="ENSATEP00000064609.1"/>
    </source>
</evidence>
<evidence type="ECO:0000256" key="1">
    <source>
        <dbReference type="ARBA" id="ARBA00008590"/>
    </source>
</evidence>
<dbReference type="Pfam" id="PF10254">
    <property type="entry name" value="Pacs-1"/>
    <property type="match status" value="1"/>
</dbReference>
<dbReference type="InterPro" id="IPR019381">
    <property type="entry name" value="PACS1/2_C"/>
</dbReference>
<dbReference type="GO" id="GO:0044325">
    <property type="term" value="F:transmembrane transporter binding"/>
    <property type="evidence" value="ECO:0007669"/>
    <property type="project" value="TreeGrafter"/>
</dbReference>
<dbReference type="AlphaFoldDB" id="A0A7N6FIV8"/>
<dbReference type="GO" id="GO:0072659">
    <property type="term" value="P:protein localization to plasma membrane"/>
    <property type="evidence" value="ECO:0007669"/>
    <property type="project" value="TreeGrafter"/>
</dbReference>
<name>A0A7N6FIV8_ANATE</name>
<evidence type="ECO:0000313" key="7">
    <source>
        <dbReference type="Proteomes" id="UP000265040"/>
    </source>
</evidence>
<dbReference type="PANTHER" id="PTHR13280">
    <property type="entry name" value="PHOSPHOFURIN ACIDIC CLUSTER SORTING PROTEIN"/>
    <property type="match status" value="1"/>
</dbReference>
<dbReference type="Pfam" id="PF25332">
    <property type="entry name" value="C2_PACS_N"/>
    <property type="match status" value="1"/>
</dbReference>
<dbReference type="Proteomes" id="UP000265040">
    <property type="component" value="Chromosome 1"/>
</dbReference>
<feature type="compositionally biased region" description="Acidic residues" evidence="3">
    <location>
        <begin position="224"/>
        <end position="241"/>
    </location>
</feature>
<evidence type="ECO:0000259" key="5">
    <source>
        <dbReference type="Pfam" id="PF25332"/>
    </source>
</evidence>
<dbReference type="GeneTree" id="ENSGT00950000183209"/>
<dbReference type="InterPro" id="IPR057541">
    <property type="entry name" value="PACS1/2_N"/>
</dbReference>
<dbReference type="InParanoid" id="A0A7N6FIV8"/>
<comment type="similarity">
    <text evidence="1">Belongs to the PACS family.</text>
</comment>
<keyword evidence="2" id="KW-0597">Phosphoprotein</keyword>
<feature type="compositionally biased region" description="Basic and acidic residues" evidence="3">
    <location>
        <begin position="205"/>
        <end position="221"/>
    </location>
</feature>
<keyword evidence="7" id="KW-1185">Reference proteome</keyword>
<evidence type="ECO:0000259" key="4">
    <source>
        <dbReference type="Pfam" id="PF10254"/>
    </source>
</evidence>
<feature type="region of interest" description="Disordered" evidence="3">
    <location>
        <begin position="199"/>
        <end position="245"/>
    </location>
</feature>
<evidence type="ECO:0000256" key="3">
    <source>
        <dbReference type="SAM" id="MobiDB-lite"/>
    </source>
</evidence>
<protein>
    <submittedName>
        <fullName evidence="6">Uncharacterized protein</fullName>
    </submittedName>
</protein>
<proteinExistence type="inferred from homology"/>
<reference evidence="6" key="1">
    <citation type="submission" date="2021-04" db="EMBL/GenBank/DDBJ databases">
        <authorList>
            <consortium name="Wellcome Sanger Institute Data Sharing"/>
        </authorList>
    </citation>
    <scope>NUCLEOTIDE SEQUENCE [LARGE SCALE GENOMIC DNA]</scope>
</reference>
<feature type="domain" description="Phosphofurin acidic cluster sorting protein 1/2 N-terminal C2" evidence="5">
    <location>
        <begin position="41"/>
        <end position="181"/>
    </location>
</feature>
<feature type="domain" description="Phosphofurin acidic cluster sorting protein 1/2 C-terminal" evidence="4">
    <location>
        <begin position="373"/>
        <end position="762"/>
    </location>
</feature>
<sequence length="765" mass="85450">MKSCSLVEYRKQPDSPAAVRGAEIQKHSPGNAQISNDRVPVPMNLFATWEIDRSSPSCVPRLCSLTLRKLMVLRELDRELSSIVIAVKIQGSKRTLRSNEYHLPPDGLMETDLELTFSLQYPHFLKRDANRLHVMLQRRKRYKNRTILGYKTLAVGVINMAEVLQHPTDGAHILCLHSNLKDASVRAAELSVLSLSSLPVEQEDTSSHHDNKTKASDRSPDMENYWEDDDDSFSSEQEGSDDAVPSQVIDSSAHLFTLHNTPVPHSSVSQPNFKQKFVALLKRFKVTDEVCSKLCSQEAEEDLDLLYDSLEVYNPSDSGPELDDNDSILSTPKPKLRPFFEGVSQSSSQTEIGSLHSQRNQRREQSAVARKSVLDQLNHILFSDDQLPESIVLINTTDWQGQYLSEILFDQPIVCTVSSADVQAAFSAIISRIQRFCNCNSQMPPTVKVAVGGDQSYLNTVLCCFVEQLASKTPDWLSYIRFLILPVGTHPLAKYLASLDAKFCSLLMDAGWRELFGRPEPPPLDAVGVASRVSQYLAGAAVSHLCPISEAMLTCKHKSREDDSCQKFVPFIGVRTTRVNYCSYDEHHLHTSTLALHQVPPQYCCFMEAVTDKNPDMSCAPSLSPSSCPGEVMGLQVDYWSSQGGGGGAERRKEVGVKNTLKSNFRCLQVSRISGGELLSMTVVTKEKNKKVMFLSKKTKEKDAESRSQLIEGISRLICTSKHQHALRVSIDGVEWNDVKFFQLAAQWPTHVKHFPVGIFGYNKP</sequence>
<accession>A0A7N6FIV8</accession>
<dbReference type="Ensembl" id="ENSATET00000047191.2">
    <property type="protein sequence ID" value="ENSATEP00000064609.1"/>
    <property type="gene ID" value="ENSATEG00000025927.2"/>
</dbReference>
<reference evidence="6" key="2">
    <citation type="submission" date="2025-08" db="UniProtKB">
        <authorList>
            <consortium name="Ensembl"/>
        </authorList>
    </citation>
    <scope>IDENTIFICATION</scope>
</reference>
<dbReference type="PANTHER" id="PTHR13280:SF14">
    <property type="entry name" value="PHOSPHOFURIN ACIDIC CLUSTER SORTING PROTEIN 1"/>
    <property type="match status" value="1"/>
</dbReference>